<feature type="domain" description="Heterokaryon incompatibility" evidence="1">
    <location>
        <begin position="53"/>
        <end position="145"/>
    </location>
</feature>
<organism evidence="2 3">
    <name type="scientific">Penicillium malachiteum</name>
    <dbReference type="NCBI Taxonomy" id="1324776"/>
    <lineage>
        <taxon>Eukaryota</taxon>
        <taxon>Fungi</taxon>
        <taxon>Dikarya</taxon>
        <taxon>Ascomycota</taxon>
        <taxon>Pezizomycotina</taxon>
        <taxon>Eurotiomycetes</taxon>
        <taxon>Eurotiomycetidae</taxon>
        <taxon>Eurotiales</taxon>
        <taxon>Aspergillaceae</taxon>
        <taxon>Penicillium</taxon>
    </lineage>
</organism>
<dbReference type="AlphaFoldDB" id="A0AAD6HE50"/>
<evidence type="ECO:0000313" key="2">
    <source>
        <dbReference type="EMBL" id="KAJ5709841.1"/>
    </source>
</evidence>
<comment type="caution">
    <text evidence="2">The sequence shown here is derived from an EMBL/GenBank/DDBJ whole genome shotgun (WGS) entry which is preliminary data.</text>
</comment>
<proteinExistence type="predicted"/>
<dbReference type="InterPro" id="IPR010730">
    <property type="entry name" value="HET"/>
</dbReference>
<dbReference type="Proteomes" id="UP001215712">
    <property type="component" value="Unassembled WGS sequence"/>
</dbReference>
<accession>A0AAD6HE50</accession>
<protein>
    <recommendedName>
        <fullName evidence="1">Heterokaryon incompatibility domain-containing protein</fullName>
    </recommendedName>
</protein>
<name>A0AAD6HE50_9EURO</name>
<keyword evidence="3" id="KW-1185">Reference proteome</keyword>
<dbReference type="Pfam" id="PF06985">
    <property type="entry name" value="HET"/>
    <property type="match status" value="1"/>
</dbReference>
<dbReference type="EMBL" id="JAQJAN010000017">
    <property type="protein sequence ID" value="KAJ5709841.1"/>
    <property type="molecule type" value="Genomic_DNA"/>
</dbReference>
<reference evidence="2" key="2">
    <citation type="submission" date="2023-01" db="EMBL/GenBank/DDBJ databases">
        <authorList>
            <person name="Petersen C."/>
        </authorList>
    </citation>
    <scope>NUCLEOTIDE SEQUENCE</scope>
    <source>
        <strain evidence="2">IBT 17514</strain>
    </source>
</reference>
<reference evidence="2" key="1">
    <citation type="journal article" date="2023" name="IMA Fungus">
        <title>Comparative genomic study of the Penicillium genus elucidates a diverse pangenome and 15 lateral gene transfer events.</title>
        <authorList>
            <person name="Petersen C."/>
            <person name="Sorensen T."/>
            <person name="Nielsen M.R."/>
            <person name="Sondergaard T.E."/>
            <person name="Sorensen J.L."/>
            <person name="Fitzpatrick D.A."/>
            <person name="Frisvad J.C."/>
            <person name="Nielsen K.L."/>
        </authorList>
    </citation>
    <scope>NUCLEOTIDE SEQUENCE</scope>
    <source>
        <strain evidence="2">IBT 17514</strain>
    </source>
</reference>
<dbReference type="InterPro" id="IPR052895">
    <property type="entry name" value="HetReg/Transcr_Mod"/>
</dbReference>
<evidence type="ECO:0000259" key="1">
    <source>
        <dbReference type="Pfam" id="PF06985"/>
    </source>
</evidence>
<sequence>MVICKELCFSSLSTQPFSLKNSRPCKYRVLDCQGALDEKVLRIHELDILPQDFAAISYVWKGHPPSTDIPATHLFTISGAEHSDPINTDVLRSACRTAVMNDCRWLWLDRVCIMQTSREDKNWQIVHMSDIFKNCRLCIVLAGGLSRLSTPFEETSWTSRAWTLQEALLPSTVLCLFAWERGSQHFQKNIPVRITEVDEGRSATMLLSEALYAARVRFNFANNESVSIPAEEHCLRMLGNHTMVLYLDDARFQNSVTYGLGGSRHSVHYALLRCAFIRTSSRPVDMVLSIMGLFDVKLNPASYGANDRSAATRDLLRQLLANGARADWLGLQWIGYPSPDISYLPPMPVSNEGGAAFIVTPDGATQTAESYPFPAYRGLVEAPGGKITPEGLFEVLAPAARVAHLITLELEIPERLRCKLSESGFLVAKHGQVAHINNNSGTWSLVSAPKSESTHIWKTFRSHKFGDLAADGVKRGLADFFAIIEGINQDRESKDLAEVAGLMEEMKMNTQGVDNTRSGKNELCKSVAPGEFYQEIEAWALQVGHWQHLGSGAYPAVSQRNPDAFILVAHQKDSGQNVWTKVGCGNFNRLLDSPWTEKSFLLN</sequence>
<gene>
    <name evidence="2" type="ORF">N7493_009433</name>
</gene>
<evidence type="ECO:0000313" key="3">
    <source>
        <dbReference type="Proteomes" id="UP001215712"/>
    </source>
</evidence>
<dbReference type="PANTHER" id="PTHR24148:SF64">
    <property type="entry name" value="HETEROKARYON INCOMPATIBILITY DOMAIN-CONTAINING PROTEIN"/>
    <property type="match status" value="1"/>
</dbReference>
<dbReference type="PANTHER" id="PTHR24148">
    <property type="entry name" value="ANKYRIN REPEAT DOMAIN-CONTAINING PROTEIN 39 HOMOLOG-RELATED"/>
    <property type="match status" value="1"/>
</dbReference>